<dbReference type="Pfam" id="PF08922">
    <property type="entry name" value="DUF1905"/>
    <property type="match status" value="1"/>
</dbReference>
<dbReference type="AlphaFoldDB" id="A0A380BNP3"/>
<dbReference type="InterPro" id="IPR015018">
    <property type="entry name" value="DUF1905"/>
</dbReference>
<dbReference type="InterPro" id="IPR037079">
    <property type="entry name" value="AF2212/PG0164-like_sf"/>
</dbReference>
<dbReference type="Pfam" id="PF13376">
    <property type="entry name" value="OmdA"/>
    <property type="match status" value="1"/>
</dbReference>
<dbReference type="SUPFAM" id="SSF141694">
    <property type="entry name" value="AF2212/PG0164-like"/>
    <property type="match status" value="1"/>
</dbReference>
<evidence type="ECO:0000313" key="1">
    <source>
        <dbReference type="EMBL" id="SUJ03893.1"/>
    </source>
</evidence>
<accession>A0A380BNP3</accession>
<proteinExistence type="predicted"/>
<dbReference type="EMBL" id="UGYW01000002">
    <property type="protein sequence ID" value="SUJ03893.1"/>
    <property type="molecule type" value="Genomic_DNA"/>
</dbReference>
<dbReference type="Gene3D" id="2.40.30.100">
    <property type="entry name" value="AF2212/PG0164-like"/>
    <property type="match status" value="1"/>
</dbReference>
<organism evidence="1 2">
    <name type="scientific">Sphingobacterium spiritivorum</name>
    <name type="common">Flavobacterium spiritivorum</name>
    <dbReference type="NCBI Taxonomy" id="258"/>
    <lineage>
        <taxon>Bacteria</taxon>
        <taxon>Pseudomonadati</taxon>
        <taxon>Bacteroidota</taxon>
        <taxon>Sphingobacteriia</taxon>
        <taxon>Sphingobacteriales</taxon>
        <taxon>Sphingobacteriaceae</taxon>
        <taxon>Sphingobacterium</taxon>
    </lineage>
</organism>
<reference evidence="1 2" key="1">
    <citation type="submission" date="2018-06" db="EMBL/GenBank/DDBJ databases">
        <authorList>
            <consortium name="Pathogen Informatics"/>
            <person name="Doyle S."/>
        </authorList>
    </citation>
    <scope>NUCLEOTIDE SEQUENCE [LARGE SCALE GENOMIC DNA]</scope>
    <source>
        <strain evidence="1 2">NCTC11388</strain>
    </source>
</reference>
<dbReference type="RefSeq" id="WP_115169543.1">
    <property type="nucleotide sequence ID" value="NZ_UGYW01000002.1"/>
</dbReference>
<protein>
    <submittedName>
        <fullName evidence="1">Uncharacterized protein conserved in bacteria</fullName>
    </submittedName>
</protein>
<gene>
    <name evidence="1" type="ORF">NCTC11388_01325</name>
</gene>
<name>A0A380BNP3_SPHSI</name>
<dbReference type="Proteomes" id="UP000254893">
    <property type="component" value="Unassembled WGS sequence"/>
</dbReference>
<sequence length="166" mass="19327">MTKNQQANKGDSDLLVDKVYTIEKFEGKGGWYYVRLPEIAQDRNAKFGWVCVRGTIDHYEIRNYNLQAMGNGILFLPVKADIRKKINKKDGDQVHIRLFRDNSGLEIPEELKTCLMDEPDLYKCFMDLPQKERKSIITRICSAKKETEKIDRIAQTLQDLSRIQKS</sequence>
<evidence type="ECO:0000313" key="2">
    <source>
        <dbReference type="Proteomes" id="UP000254893"/>
    </source>
</evidence>